<accession>A0A9D2DKW7</accession>
<proteinExistence type="predicted"/>
<dbReference type="AlphaFoldDB" id="A0A9D2DKW7"/>
<comment type="caution">
    <text evidence="1">The sequence shown here is derived from an EMBL/GenBank/DDBJ whole genome shotgun (WGS) entry which is preliminary data.</text>
</comment>
<dbReference type="EMBL" id="DXBZ01000143">
    <property type="protein sequence ID" value="HIZ18888.1"/>
    <property type="molecule type" value="Genomic_DNA"/>
</dbReference>
<organism evidence="1 2">
    <name type="scientific">Candidatus Olsenella stercoravium</name>
    <dbReference type="NCBI Taxonomy" id="2838713"/>
    <lineage>
        <taxon>Bacteria</taxon>
        <taxon>Bacillati</taxon>
        <taxon>Actinomycetota</taxon>
        <taxon>Coriobacteriia</taxon>
        <taxon>Coriobacteriales</taxon>
        <taxon>Atopobiaceae</taxon>
        <taxon>Olsenella</taxon>
    </lineage>
</organism>
<sequence>MLAFSSFDGKLRYTDKLQLDGAFSAAHINYGMSPEFNGLDGKWLARDSRSNSISMADKLEDVFAECLKFDGTEEGCSESDRLGLWENYWLEYTRAFDLLAAQMPRSVVTAYVGRHALELGFKYIILKRGEKFQLVHELGKLSRMAIPESVNQDPYFDEVVGFCERYSQHIEGGKVEYFRFPDYGGERFFAGNRLDINWLSYNFALILLKLIHYVGLDERASS</sequence>
<evidence type="ECO:0000313" key="1">
    <source>
        <dbReference type="EMBL" id="HIZ18888.1"/>
    </source>
</evidence>
<dbReference type="Proteomes" id="UP000824029">
    <property type="component" value="Unassembled WGS sequence"/>
</dbReference>
<evidence type="ECO:0000313" key="2">
    <source>
        <dbReference type="Proteomes" id="UP000824029"/>
    </source>
</evidence>
<evidence type="ECO:0008006" key="3">
    <source>
        <dbReference type="Google" id="ProtNLM"/>
    </source>
</evidence>
<protein>
    <recommendedName>
        <fullName evidence="3">HEPN domain-containing protein</fullName>
    </recommendedName>
</protein>
<gene>
    <name evidence="1" type="ORF">IAA22_07255</name>
</gene>
<reference evidence="1" key="2">
    <citation type="submission" date="2021-04" db="EMBL/GenBank/DDBJ databases">
        <authorList>
            <person name="Gilroy R."/>
        </authorList>
    </citation>
    <scope>NUCLEOTIDE SEQUENCE</scope>
    <source>
        <strain evidence="1">ChiHecolR3B27-1887</strain>
    </source>
</reference>
<reference evidence="1" key="1">
    <citation type="journal article" date="2021" name="PeerJ">
        <title>Extensive microbial diversity within the chicken gut microbiome revealed by metagenomics and culture.</title>
        <authorList>
            <person name="Gilroy R."/>
            <person name="Ravi A."/>
            <person name="Getino M."/>
            <person name="Pursley I."/>
            <person name="Horton D.L."/>
            <person name="Alikhan N.F."/>
            <person name="Baker D."/>
            <person name="Gharbi K."/>
            <person name="Hall N."/>
            <person name="Watson M."/>
            <person name="Adriaenssens E.M."/>
            <person name="Foster-Nyarko E."/>
            <person name="Jarju S."/>
            <person name="Secka A."/>
            <person name="Antonio M."/>
            <person name="Oren A."/>
            <person name="Chaudhuri R.R."/>
            <person name="La Ragione R."/>
            <person name="Hildebrand F."/>
            <person name="Pallen M.J."/>
        </authorList>
    </citation>
    <scope>NUCLEOTIDE SEQUENCE</scope>
    <source>
        <strain evidence="1">ChiHecolR3B27-1887</strain>
    </source>
</reference>
<name>A0A9D2DKW7_9ACTN</name>